<protein>
    <submittedName>
        <fullName evidence="2">Uncharacterized protein</fullName>
    </submittedName>
</protein>
<evidence type="ECO:0000313" key="2">
    <source>
        <dbReference type="EMBL" id="OAY41872.1"/>
    </source>
</evidence>
<evidence type="ECO:0000256" key="1">
    <source>
        <dbReference type="SAM" id="Phobius"/>
    </source>
</evidence>
<reference evidence="2" key="1">
    <citation type="submission" date="2016-02" db="EMBL/GenBank/DDBJ databases">
        <title>WGS assembly of Manihot esculenta.</title>
        <authorList>
            <person name="Bredeson J.V."/>
            <person name="Prochnik S.E."/>
            <person name="Lyons J.B."/>
            <person name="Schmutz J."/>
            <person name="Grimwood J."/>
            <person name="Vrebalov J."/>
            <person name="Bart R.S."/>
            <person name="Amuge T."/>
            <person name="Ferguson M.E."/>
            <person name="Green R."/>
            <person name="Putnam N."/>
            <person name="Stites J."/>
            <person name="Rounsley S."/>
            <person name="Rokhsar D.S."/>
        </authorList>
    </citation>
    <scope>NUCLEOTIDE SEQUENCE [LARGE SCALE GENOMIC DNA]</scope>
    <source>
        <tissue evidence="2">Leaf</tissue>
    </source>
</reference>
<organism evidence="2">
    <name type="scientific">Manihot esculenta</name>
    <name type="common">Cassava</name>
    <name type="synonym">Jatropha manihot</name>
    <dbReference type="NCBI Taxonomy" id="3983"/>
    <lineage>
        <taxon>Eukaryota</taxon>
        <taxon>Viridiplantae</taxon>
        <taxon>Streptophyta</taxon>
        <taxon>Embryophyta</taxon>
        <taxon>Tracheophyta</taxon>
        <taxon>Spermatophyta</taxon>
        <taxon>Magnoliopsida</taxon>
        <taxon>eudicotyledons</taxon>
        <taxon>Gunneridae</taxon>
        <taxon>Pentapetalae</taxon>
        <taxon>rosids</taxon>
        <taxon>fabids</taxon>
        <taxon>Malpighiales</taxon>
        <taxon>Euphorbiaceae</taxon>
        <taxon>Crotonoideae</taxon>
        <taxon>Manihoteae</taxon>
        <taxon>Manihot</taxon>
    </lineage>
</organism>
<sequence>MFPEKQASPKFNQAFLGSKPFSWATGRLASIVFSFCLCLRDLIILWIFVSAFHMNSMLLRDCETHYS</sequence>
<keyword evidence="1" id="KW-0812">Transmembrane</keyword>
<name>A0A2C9VC13_MANES</name>
<keyword evidence="1" id="KW-0472">Membrane</keyword>
<gene>
    <name evidence="2" type="ORF">MANES_09G136000</name>
</gene>
<accession>A0A2C9VC13</accession>
<keyword evidence="1" id="KW-1133">Transmembrane helix</keyword>
<proteinExistence type="predicted"/>
<feature type="transmembrane region" description="Helical" evidence="1">
    <location>
        <begin position="28"/>
        <end position="49"/>
    </location>
</feature>
<dbReference type="AlphaFoldDB" id="A0A2C9VC13"/>
<dbReference type="EMBL" id="CM004395">
    <property type="protein sequence ID" value="OAY41872.1"/>
    <property type="molecule type" value="Genomic_DNA"/>
</dbReference>